<protein>
    <submittedName>
        <fullName evidence="2">SdpA family antimicrobial peptide system protein</fullName>
    </submittedName>
</protein>
<dbReference type="InterPro" id="IPR023902">
    <property type="entry name" value="Sporulation_SdpA"/>
</dbReference>
<name>A0A7Y7E688_STRMO</name>
<dbReference type="Pfam" id="PF17418">
    <property type="entry name" value="SdpA"/>
    <property type="match status" value="1"/>
</dbReference>
<sequence length="200" mass="22031">MTSTSTELRPEPTGPGTGSIRQLVLFATASLLVFGYLALSLFYTLPTNALSSRHSKGVRPVLNILTPENWAFFTRNPEGEQIGIYSYGADGSVHNLLNTPQGSPANLFGLSRTQRAQGPEIGFFSANATQHWSDCAGYLDDCLRDAKAKPALKVKNTSPVPTVCGEAYLTREKTVPWSFRNQVSYDRRVEHVAHLDIRCR</sequence>
<dbReference type="Proteomes" id="UP000587462">
    <property type="component" value="Unassembled WGS sequence"/>
</dbReference>
<gene>
    <name evidence="2" type="ORF">HG542_05205</name>
</gene>
<dbReference type="AlphaFoldDB" id="A0A7Y7E688"/>
<organism evidence="2 3">
    <name type="scientific">Streptomyces morookaense</name>
    <name type="common">Streptoverticillium morookaense</name>
    <dbReference type="NCBI Taxonomy" id="1970"/>
    <lineage>
        <taxon>Bacteria</taxon>
        <taxon>Bacillati</taxon>
        <taxon>Actinomycetota</taxon>
        <taxon>Actinomycetes</taxon>
        <taxon>Kitasatosporales</taxon>
        <taxon>Streptomycetaceae</taxon>
        <taxon>Streptomyces</taxon>
    </lineage>
</organism>
<evidence type="ECO:0000313" key="2">
    <source>
        <dbReference type="EMBL" id="NVK77054.1"/>
    </source>
</evidence>
<proteinExistence type="predicted"/>
<keyword evidence="1" id="KW-0472">Membrane</keyword>
<dbReference type="NCBIfam" id="TIGR04034">
    <property type="entry name" value="export_SdpA"/>
    <property type="match status" value="1"/>
</dbReference>
<keyword evidence="1" id="KW-0812">Transmembrane</keyword>
<dbReference type="RefSeq" id="WP_171078834.1">
    <property type="nucleotide sequence ID" value="NZ_BNBU01000003.1"/>
</dbReference>
<keyword evidence="3" id="KW-1185">Reference proteome</keyword>
<dbReference type="EMBL" id="JABBXF010000008">
    <property type="protein sequence ID" value="NVK77054.1"/>
    <property type="molecule type" value="Genomic_DNA"/>
</dbReference>
<evidence type="ECO:0000313" key="3">
    <source>
        <dbReference type="Proteomes" id="UP000587462"/>
    </source>
</evidence>
<keyword evidence="1" id="KW-1133">Transmembrane helix</keyword>
<feature type="transmembrane region" description="Helical" evidence="1">
    <location>
        <begin position="20"/>
        <end position="45"/>
    </location>
</feature>
<reference evidence="2 3" key="1">
    <citation type="submission" date="2020-04" db="EMBL/GenBank/DDBJ databases">
        <title>Draft Genome Sequence of Streptomyces morookaense DSM 40503, an 8-azaguanine-producing strain.</title>
        <authorList>
            <person name="Qi J."/>
            <person name="Gao J.-M."/>
        </authorList>
    </citation>
    <scope>NUCLEOTIDE SEQUENCE [LARGE SCALE GENOMIC DNA]</scope>
    <source>
        <strain evidence="2 3">DSM 40503</strain>
    </source>
</reference>
<comment type="caution">
    <text evidence="2">The sequence shown here is derived from an EMBL/GenBank/DDBJ whole genome shotgun (WGS) entry which is preliminary data.</text>
</comment>
<evidence type="ECO:0000256" key="1">
    <source>
        <dbReference type="SAM" id="Phobius"/>
    </source>
</evidence>
<accession>A0A7Y7E688</accession>